<reference evidence="4" key="1">
    <citation type="submission" date="2023-09" db="EMBL/GenBank/DDBJ databases">
        <title>Description of first Herbaspirillum huttiense subsp. nephrolepsisexaltata and Herbaspirillum huttiense subsp. lycopersicon.</title>
        <authorList>
            <person name="Poudel M."/>
            <person name="Sharma A."/>
            <person name="Goss E."/>
            <person name="Tapia J.H."/>
            <person name="Harmon C.M."/>
            <person name="Jones J.B."/>
        </authorList>
    </citation>
    <scope>NUCLEOTIDE SEQUENCE</scope>
    <source>
        <strain evidence="4">SE1</strain>
    </source>
</reference>
<accession>A0ABU2ETS3</accession>
<dbReference type="EMBL" id="JAVLSJ010000014">
    <property type="protein sequence ID" value="MDR9851137.1"/>
    <property type="molecule type" value="Genomic_DNA"/>
</dbReference>
<evidence type="ECO:0000256" key="2">
    <source>
        <dbReference type="ARBA" id="ARBA00037999"/>
    </source>
</evidence>
<keyword evidence="4" id="KW-0808">Transferase</keyword>
<dbReference type="RefSeq" id="WP_245202162.1">
    <property type="nucleotide sequence ID" value="NZ_JAVLSJ010000014.1"/>
</dbReference>
<organism evidence="4 5">
    <name type="scientific">Herbaspirillum huttiense subsp. lycopersici</name>
    <dbReference type="NCBI Taxonomy" id="3074428"/>
    <lineage>
        <taxon>Bacteria</taxon>
        <taxon>Pseudomonadati</taxon>
        <taxon>Pseudomonadota</taxon>
        <taxon>Betaproteobacteria</taxon>
        <taxon>Burkholderiales</taxon>
        <taxon>Oxalobacteraceae</taxon>
        <taxon>Herbaspirillum</taxon>
    </lineage>
</organism>
<dbReference type="InterPro" id="IPR015422">
    <property type="entry name" value="PyrdxlP-dep_Trfase_small"/>
</dbReference>
<dbReference type="Gene3D" id="3.90.1150.10">
    <property type="entry name" value="Aspartate Aminotransferase, domain 1"/>
    <property type="match status" value="1"/>
</dbReference>
<evidence type="ECO:0000256" key="3">
    <source>
        <dbReference type="RuleBase" id="RU004508"/>
    </source>
</evidence>
<dbReference type="EC" id="2.6.1.-" evidence="4"/>
<dbReference type="Pfam" id="PF01041">
    <property type="entry name" value="DegT_DnrJ_EryC1"/>
    <property type="match status" value="1"/>
</dbReference>
<dbReference type="InterPro" id="IPR015424">
    <property type="entry name" value="PyrdxlP-dep_Trfase"/>
</dbReference>
<dbReference type="PANTHER" id="PTHR30244:SF36">
    <property type="entry name" value="3-OXO-GLUCOSE-6-PHOSPHATE:GLUTAMATE AMINOTRANSFERASE"/>
    <property type="match status" value="1"/>
</dbReference>
<dbReference type="PANTHER" id="PTHR30244">
    <property type="entry name" value="TRANSAMINASE"/>
    <property type="match status" value="1"/>
</dbReference>
<dbReference type="InterPro" id="IPR015421">
    <property type="entry name" value="PyrdxlP-dep_Trfase_major"/>
</dbReference>
<proteinExistence type="inferred from homology"/>
<evidence type="ECO:0000313" key="5">
    <source>
        <dbReference type="Proteomes" id="UP001246576"/>
    </source>
</evidence>
<keyword evidence="5" id="KW-1185">Reference proteome</keyword>
<keyword evidence="4" id="KW-0032">Aminotransferase</keyword>
<dbReference type="PIRSF" id="PIRSF000390">
    <property type="entry name" value="PLP_StrS"/>
    <property type="match status" value="1"/>
</dbReference>
<dbReference type="GO" id="GO:0008483">
    <property type="term" value="F:transaminase activity"/>
    <property type="evidence" value="ECO:0007669"/>
    <property type="project" value="UniProtKB-KW"/>
</dbReference>
<dbReference type="CDD" id="cd00616">
    <property type="entry name" value="AHBA_syn"/>
    <property type="match status" value="1"/>
</dbReference>
<comment type="similarity">
    <text evidence="2 3">Belongs to the DegT/DnrJ/EryC1 family.</text>
</comment>
<keyword evidence="1 3" id="KW-0663">Pyridoxal phosphate</keyword>
<gene>
    <name evidence="4" type="ORF">RI048_23115</name>
</gene>
<comment type="caution">
    <text evidence="4">The sequence shown here is derived from an EMBL/GenBank/DDBJ whole genome shotgun (WGS) entry which is preliminary data.</text>
</comment>
<dbReference type="InterPro" id="IPR000653">
    <property type="entry name" value="DegT/StrS_aminotransferase"/>
</dbReference>
<sequence>MKTYLCMFARMSKHSFFGQRMKPLKAINDLFRHNEPLEPEISKVFQDFLARGWYVLGAEVTAFEREFAAYCGTEYALGVANGTDALELALRTAGVEAGDRVALVANAGGYGTFAVNAIGAVPVYVDVDAFSLNMDVLALERALQASSISAIIVTHLYGRLANIEEISRLARDQGVKLIEDCAQAHGAVRDGKKAGSWGDLATFSFYPTKNLGALGDGGALTMNAPDVAERAKQLRQYGWTQKYRSTVIGGRNSRLDEVQAAILRVKLPYLDRWNARRRAIFDLYGKLLRHPQITLPAPCGPDHVGHLYVIRCGQRDSLSAHLRTMQVPHDIHFPVPDHRQEMFNGRFAADILPVTESACNEVLTLPCFPEMTDEEVEWVSQHVNQWEA</sequence>
<dbReference type="Gene3D" id="3.40.640.10">
    <property type="entry name" value="Type I PLP-dependent aspartate aminotransferase-like (Major domain)"/>
    <property type="match status" value="1"/>
</dbReference>
<name>A0ABU2ETS3_9BURK</name>
<protein>
    <submittedName>
        <fullName evidence="4">DegT/DnrJ/EryC1/StrS family aminotransferase</fullName>
        <ecNumber evidence="4">2.6.1.-</ecNumber>
    </submittedName>
</protein>
<dbReference type="Proteomes" id="UP001246576">
    <property type="component" value="Unassembled WGS sequence"/>
</dbReference>
<dbReference type="SUPFAM" id="SSF53383">
    <property type="entry name" value="PLP-dependent transferases"/>
    <property type="match status" value="1"/>
</dbReference>
<evidence type="ECO:0000313" key="4">
    <source>
        <dbReference type="EMBL" id="MDR9851137.1"/>
    </source>
</evidence>
<evidence type="ECO:0000256" key="1">
    <source>
        <dbReference type="ARBA" id="ARBA00022898"/>
    </source>
</evidence>